<evidence type="ECO:0000256" key="1">
    <source>
        <dbReference type="ARBA" id="ARBA00004953"/>
    </source>
</evidence>
<evidence type="ECO:0000256" key="3">
    <source>
        <dbReference type="ARBA" id="ARBA00023002"/>
    </source>
</evidence>
<protein>
    <submittedName>
        <fullName evidence="4">Precorrin-6A/cobalt-precorrin-6A reductase</fullName>
        <ecNumber evidence="4">1.3.1.106</ecNumber>
        <ecNumber evidence="4">1.3.1.54</ecNumber>
    </submittedName>
</protein>
<evidence type="ECO:0000256" key="2">
    <source>
        <dbReference type="ARBA" id="ARBA00022573"/>
    </source>
</evidence>
<accession>A0A7W9PK24</accession>
<dbReference type="EMBL" id="JACHIT010000002">
    <property type="protein sequence ID" value="MBB5917039.1"/>
    <property type="molecule type" value="Genomic_DNA"/>
</dbReference>
<dbReference type="NCBIfam" id="NF005968">
    <property type="entry name" value="PRK08057.1-2"/>
    <property type="match status" value="1"/>
</dbReference>
<gene>
    <name evidence="4" type="ORF">BJY24_005951</name>
</gene>
<evidence type="ECO:0000313" key="5">
    <source>
        <dbReference type="Proteomes" id="UP000540412"/>
    </source>
</evidence>
<proteinExistence type="predicted"/>
<dbReference type="GO" id="GO:0009236">
    <property type="term" value="P:cobalamin biosynthetic process"/>
    <property type="evidence" value="ECO:0007669"/>
    <property type="project" value="UniProtKB-UniPathway"/>
</dbReference>
<dbReference type="Proteomes" id="UP000540412">
    <property type="component" value="Unassembled WGS sequence"/>
</dbReference>
<organism evidence="4 5">
    <name type="scientific">Nocardia transvalensis</name>
    <dbReference type="NCBI Taxonomy" id="37333"/>
    <lineage>
        <taxon>Bacteria</taxon>
        <taxon>Bacillati</taxon>
        <taxon>Actinomycetota</taxon>
        <taxon>Actinomycetes</taxon>
        <taxon>Mycobacteriales</taxon>
        <taxon>Nocardiaceae</taxon>
        <taxon>Nocardia</taxon>
    </lineage>
</organism>
<name>A0A7W9PK24_9NOCA</name>
<dbReference type="InterPro" id="IPR003723">
    <property type="entry name" value="Precorrin-6x_reduct"/>
</dbReference>
<dbReference type="AlphaFoldDB" id="A0A7W9PK24"/>
<keyword evidence="2" id="KW-0169">Cobalamin biosynthesis</keyword>
<comment type="caution">
    <text evidence="4">The sequence shown here is derived from an EMBL/GenBank/DDBJ whole genome shotgun (WGS) entry which is preliminary data.</text>
</comment>
<dbReference type="EC" id="1.3.1.106" evidence="4"/>
<dbReference type="EC" id="1.3.1.54" evidence="4"/>
<dbReference type="UniPathway" id="UPA00148"/>
<dbReference type="PANTHER" id="PTHR36925:SF1">
    <property type="entry name" value="COBALT-PRECORRIN-6A REDUCTASE"/>
    <property type="match status" value="1"/>
</dbReference>
<dbReference type="PANTHER" id="PTHR36925">
    <property type="entry name" value="COBALT-PRECORRIN-6A REDUCTASE"/>
    <property type="match status" value="1"/>
</dbReference>
<dbReference type="PROSITE" id="PS51014">
    <property type="entry name" value="COBK_CBIJ"/>
    <property type="match status" value="1"/>
</dbReference>
<dbReference type="GO" id="GO:0016994">
    <property type="term" value="F:precorrin-6A reductase activity"/>
    <property type="evidence" value="ECO:0007669"/>
    <property type="project" value="UniProtKB-EC"/>
</dbReference>
<keyword evidence="3 4" id="KW-0560">Oxidoreductase</keyword>
<sequence length="265" mass="27864">MATSSAGYAVVGHQERGAVAVRVLLLGGTREARELAEIATGERGVEIVSSLAGRVRAPVLPAGPVRVGGFGGVEGLRTWLADNDIDALVDATHPFAGTMSDHAAAAGASLGIPVLHLRRPGWREVPGDRWIRVPDLRGAAETVATRGDRVFLTIGRQGVAAFAHLTGQWFLIRAIDPPTGEVPESHEVLLARGPFTVADEQRLLTDRRIDVLVTKDSGGDLTAAKLTAARTRGVPVVMVDRPPLPAGAAAVETASAVREWLRAQA</sequence>
<evidence type="ECO:0000313" key="4">
    <source>
        <dbReference type="EMBL" id="MBB5917039.1"/>
    </source>
</evidence>
<dbReference type="NCBIfam" id="TIGR00715">
    <property type="entry name" value="precor6x_red"/>
    <property type="match status" value="1"/>
</dbReference>
<keyword evidence="5" id="KW-1185">Reference proteome</keyword>
<comment type="pathway">
    <text evidence="1">Cofactor biosynthesis; adenosylcobalamin biosynthesis.</text>
</comment>
<reference evidence="4 5" key="1">
    <citation type="submission" date="2020-08" db="EMBL/GenBank/DDBJ databases">
        <title>Sequencing the genomes of 1000 actinobacteria strains.</title>
        <authorList>
            <person name="Klenk H.-P."/>
        </authorList>
    </citation>
    <scope>NUCLEOTIDE SEQUENCE [LARGE SCALE GENOMIC DNA]</scope>
    <source>
        <strain evidence="4 5">DSM 43582</strain>
    </source>
</reference>
<dbReference type="Pfam" id="PF02571">
    <property type="entry name" value="CbiJ"/>
    <property type="match status" value="1"/>
</dbReference>